<dbReference type="EC" id="1.13.11.-" evidence="6"/>
<evidence type="ECO:0000256" key="4">
    <source>
        <dbReference type="ARBA" id="ARBA00023004"/>
    </source>
</evidence>
<dbReference type="Pfam" id="PF03055">
    <property type="entry name" value="RPE65"/>
    <property type="match status" value="1"/>
</dbReference>
<feature type="binding site" evidence="5">
    <location>
        <position position="292"/>
    </location>
    <ligand>
        <name>Fe cation</name>
        <dbReference type="ChEBI" id="CHEBI:24875"/>
        <note>catalytic</note>
    </ligand>
</feature>
<comment type="cofactor">
    <cofactor evidence="5 6">
        <name>Fe(2+)</name>
        <dbReference type="ChEBI" id="CHEBI:29033"/>
    </cofactor>
    <text evidence="5 6">Binds 1 Fe(2+) ion per subunit.</text>
</comment>
<evidence type="ECO:0000313" key="7">
    <source>
        <dbReference type="EMBL" id="QIS04282.1"/>
    </source>
</evidence>
<reference evidence="7 8" key="1">
    <citation type="journal article" date="2019" name="ACS Chem. Biol.">
        <title>Identification and Mobilization of a Cryptic Antibiotic Biosynthesis Gene Locus from a Human-Pathogenic Nocardia Isolate.</title>
        <authorList>
            <person name="Herisse M."/>
            <person name="Ishida K."/>
            <person name="Porter J.L."/>
            <person name="Howden B."/>
            <person name="Hertweck C."/>
            <person name="Stinear T.P."/>
            <person name="Pidot S.J."/>
        </authorList>
    </citation>
    <scope>NUCLEOTIDE SEQUENCE [LARGE SCALE GENOMIC DNA]</scope>
    <source>
        <strain evidence="7 8">AUSMDU00024985</strain>
    </source>
</reference>
<accession>A0A6G9XTK2</accession>
<evidence type="ECO:0000256" key="6">
    <source>
        <dbReference type="RuleBase" id="RU364048"/>
    </source>
</evidence>
<feature type="binding site" evidence="5">
    <location>
        <position position="170"/>
    </location>
    <ligand>
        <name>Fe cation</name>
        <dbReference type="ChEBI" id="CHEBI:24875"/>
        <note>catalytic</note>
    </ligand>
</feature>
<proteinExistence type="inferred from homology"/>
<dbReference type="InterPro" id="IPR004294">
    <property type="entry name" value="Carotenoid_Oase"/>
</dbReference>
<gene>
    <name evidence="7" type="ORF">F5X71_19820</name>
</gene>
<keyword evidence="6" id="KW-0223">Dioxygenase</keyword>
<dbReference type="Proteomes" id="UP000501705">
    <property type="component" value="Chromosome"/>
</dbReference>
<evidence type="ECO:0000256" key="3">
    <source>
        <dbReference type="ARBA" id="ARBA00023002"/>
    </source>
</evidence>
<dbReference type="AlphaFoldDB" id="A0A6G9XTK2"/>
<dbReference type="PANTHER" id="PTHR10543">
    <property type="entry name" value="BETA-CAROTENE DIOXYGENASE"/>
    <property type="match status" value="1"/>
</dbReference>
<dbReference type="GO" id="GO:0016121">
    <property type="term" value="P:carotene catabolic process"/>
    <property type="evidence" value="ECO:0007669"/>
    <property type="project" value="TreeGrafter"/>
</dbReference>
<feature type="binding site" evidence="5">
    <location>
        <position position="223"/>
    </location>
    <ligand>
        <name>Fe cation</name>
        <dbReference type="ChEBI" id="CHEBI:24875"/>
        <note>catalytic</note>
    </ligand>
</feature>
<dbReference type="GO" id="GO:0010436">
    <property type="term" value="F:carotenoid dioxygenase activity"/>
    <property type="evidence" value="ECO:0007669"/>
    <property type="project" value="TreeGrafter"/>
</dbReference>
<protein>
    <recommendedName>
        <fullName evidence="6">Dioxygenase</fullName>
        <ecNumber evidence="6">1.13.11.-</ecNumber>
    </recommendedName>
</protein>
<evidence type="ECO:0000313" key="8">
    <source>
        <dbReference type="Proteomes" id="UP000501705"/>
    </source>
</evidence>
<name>A0A6G9XTK2_NOCBR</name>
<dbReference type="GO" id="GO:0046872">
    <property type="term" value="F:metal ion binding"/>
    <property type="evidence" value="ECO:0007669"/>
    <property type="project" value="UniProtKB-KW"/>
</dbReference>
<keyword evidence="2 5" id="KW-0479">Metal-binding</keyword>
<feature type="binding site" evidence="5">
    <location>
        <position position="466"/>
    </location>
    <ligand>
        <name>Fe cation</name>
        <dbReference type="ChEBI" id="CHEBI:24875"/>
        <note>catalytic</note>
    </ligand>
</feature>
<dbReference type="PANTHER" id="PTHR10543:SF89">
    <property type="entry name" value="CAROTENOID 9,10(9',10')-CLEAVAGE DIOXYGENASE 1"/>
    <property type="match status" value="1"/>
</dbReference>
<evidence type="ECO:0000256" key="5">
    <source>
        <dbReference type="PIRSR" id="PIRSR604294-1"/>
    </source>
</evidence>
<evidence type="ECO:0000256" key="2">
    <source>
        <dbReference type="ARBA" id="ARBA00022723"/>
    </source>
</evidence>
<dbReference type="RefSeq" id="WP_167463400.1">
    <property type="nucleotide sequence ID" value="NZ_CP046171.1"/>
</dbReference>
<keyword evidence="4 5" id="KW-0408">Iron</keyword>
<sequence length="477" mass="52910">MSSVIDARTADTQRVFEPAQETPAEITLPVTGTIPQELRGTLYRNGPARWEAGGFRAGHPFDGDGLVSKFVIDAGQIRFRSRYVRTPKYLAAQDGRGARVRGLYSQARGLTNPGRPPADSANTHAVPHGQRLLALSDAGRPWELDPEDLRTHGPCDFDGQLPRLSRFSPHPKIDPVTGELFNFGLDIALGHKVPAGLRCYRVDPQGRMHRAGLVRLDAALIQHDFAITERYLVFALAPITVDPARAALAALGIGTYGDSADYRPERGMRIVLVPRDGSEQRVIECDPFVYIHVDNAYDDGTDVVLDVVRYDAFDFISTGLKNFRSGLPGFGVPTRVRITRSGRVTREDIGELASLEFPMHDDRRTGRTHRFSYYAAHHPDRDAALVKYDHQTGTERRHTFTDGEFPGEPVFVPRATKAAEDEGWILSVTYLAAEHRTALIILDARNLEAPPLATARLDHHIFPGFHGSFTPEVTTRK</sequence>
<keyword evidence="3 6" id="KW-0560">Oxidoreductase</keyword>
<comment type="similarity">
    <text evidence="1 6">Belongs to the carotenoid oxygenase family.</text>
</comment>
<dbReference type="EMBL" id="CP046171">
    <property type="protein sequence ID" value="QIS04282.1"/>
    <property type="molecule type" value="Genomic_DNA"/>
</dbReference>
<organism evidence="7 8">
    <name type="scientific">Nocardia brasiliensis</name>
    <dbReference type="NCBI Taxonomy" id="37326"/>
    <lineage>
        <taxon>Bacteria</taxon>
        <taxon>Bacillati</taxon>
        <taxon>Actinomycetota</taxon>
        <taxon>Actinomycetes</taxon>
        <taxon>Mycobacteriales</taxon>
        <taxon>Nocardiaceae</taxon>
        <taxon>Nocardia</taxon>
    </lineage>
</organism>
<evidence type="ECO:0000256" key="1">
    <source>
        <dbReference type="ARBA" id="ARBA00006787"/>
    </source>
</evidence>